<dbReference type="AlphaFoldDB" id="K7RIM8"/>
<reference evidence="2 3" key="1">
    <citation type="journal article" date="2013" name="Genome Announc.">
        <title>Whole Genome Sequencing of Thermus oshimai JL-2 and Thermus thermophilus JL-18, Incomplete Denitrifiers from the United States Great Basin.</title>
        <authorList>
            <person name="Murugapiran S.K."/>
            <person name="Huntemann M."/>
            <person name="Wei C.L."/>
            <person name="Han J."/>
            <person name="Detter J.C."/>
            <person name="Han C.S."/>
            <person name="Erkkila T.H."/>
            <person name="Teshima H."/>
            <person name="Chen A."/>
            <person name="Kyrpides N."/>
            <person name="Mavrommatis K."/>
            <person name="Markowitz V."/>
            <person name="Szeto E."/>
            <person name="Ivanova N."/>
            <person name="Pagani I."/>
            <person name="Lam J."/>
            <person name="McDonald A.I."/>
            <person name="Dodsworth J.A."/>
            <person name="Pati A."/>
            <person name="Goodwin L."/>
            <person name="Peters L."/>
            <person name="Pitluck S."/>
            <person name="Woyke T."/>
            <person name="Hedlund B.P."/>
        </authorList>
    </citation>
    <scope>NUCLEOTIDE SEQUENCE</scope>
    <source>
        <strain evidence="2 3">JL-2</strain>
    </source>
</reference>
<sequence>MEGDFRLLGPIDLLQLLAQGGKTGVFQLLFRPSGPVEGEVYLEKGRPVHAHLGEKEGPEAFLEILLQKEGAFRFLLSVRASRTTLEAPLEAYLFRAVQLLDERVEVGPFDRLNPSPWAARATLDPETLALLLALKEADSPLDLSARTGLPLGEALKRLGQLARLRLLSVSPRTPKTAGLRLALGGKRPELEALLHEAWKAHFGPFRRVWVKAGERLFPLEVHPRPGLGVELFLPPEHLLFHGLRVGEEVLVWPEV</sequence>
<dbReference type="EMBL" id="CP003249">
    <property type="protein sequence ID" value="AFV76237.1"/>
    <property type="molecule type" value="Genomic_DNA"/>
</dbReference>
<evidence type="ECO:0000313" key="2">
    <source>
        <dbReference type="EMBL" id="AFV76237.1"/>
    </source>
</evidence>
<dbReference type="PATRIC" id="fig|751945.3.peg.1185"/>
<evidence type="ECO:0000313" key="3">
    <source>
        <dbReference type="Proteomes" id="UP000000211"/>
    </source>
</evidence>
<dbReference type="Proteomes" id="UP000000211">
    <property type="component" value="Chromosome"/>
</dbReference>
<accession>K7RIM8</accession>
<dbReference type="KEGG" id="tos:Theos_1195"/>
<dbReference type="PANTHER" id="PTHR36304:SF4">
    <property type="entry name" value="DUF4388 DOMAIN-CONTAINING PROTEIN"/>
    <property type="match status" value="1"/>
</dbReference>
<dbReference type="RefSeq" id="WP_016329427.1">
    <property type="nucleotide sequence ID" value="NC_019386.1"/>
</dbReference>
<gene>
    <name evidence="2" type="ORF">Theos_1195</name>
</gene>
<dbReference type="PANTHER" id="PTHR36304">
    <property type="entry name" value="DOMAIN GTPASE-ACTIVATING PROTEIN, PUTATIVE-RELATED-RELATED"/>
    <property type="match status" value="1"/>
</dbReference>
<protein>
    <recommendedName>
        <fullName evidence="1">PatA-like N-terminal domain-containing protein</fullName>
    </recommendedName>
</protein>
<organism evidence="2 3">
    <name type="scientific">Thermus oshimai JL-2</name>
    <dbReference type="NCBI Taxonomy" id="751945"/>
    <lineage>
        <taxon>Bacteria</taxon>
        <taxon>Thermotogati</taxon>
        <taxon>Deinococcota</taxon>
        <taxon>Deinococci</taxon>
        <taxon>Thermales</taxon>
        <taxon>Thermaceae</taxon>
        <taxon>Thermus</taxon>
    </lineage>
</organism>
<dbReference type="Pfam" id="PF14332">
    <property type="entry name" value="DUF4388"/>
    <property type="match status" value="1"/>
</dbReference>
<dbReference type="OrthoDB" id="25024at2"/>
<dbReference type="InterPro" id="IPR025497">
    <property type="entry name" value="PatA-like_N"/>
</dbReference>
<name>K7RIM8_THEOS</name>
<dbReference type="STRING" id="751945.Theos_1195"/>
<keyword evidence="3" id="KW-1185">Reference proteome</keyword>
<feature type="domain" description="PatA-like N-terminal" evidence="1">
    <location>
        <begin position="2"/>
        <end position="103"/>
    </location>
</feature>
<dbReference type="HOGENOM" id="CLU_095250_0_0_0"/>
<proteinExistence type="predicted"/>
<evidence type="ECO:0000259" key="1">
    <source>
        <dbReference type="Pfam" id="PF14332"/>
    </source>
</evidence>
<dbReference type="eggNOG" id="ENOG5032ZPA">
    <property type="taxonomic scope" value="Bacteria"/>
</dbReference>